<evidence type="ECO:0000313" key="4">
    <source>
        <dbReference type="Proteomes" id="UP000243975"/>
    </source>
</evidence>
<dbReference type="STRING" id="59895.A0A103XFF2"/>
<feature type="non-terminal residue" evidence="3">
    <location>
        <position position="1"/>
    </location>
</feature>
<dbReference type="GO" id="GO:0043130">
    <property type="term" value="F:ubiquitin binding"/>
    <property type="evidence" value="ECO:0007669"/>
    <property type="project" value="InterPro"/>
</dbReference>
<feature type="compositionally biased region" description="Polar residues" evidence="2">
    <location>
        <begin position="323"/>
        <end position="348"/>
    </location>
</feature>
<proteinExistence type="inferred from homology"/>
<name>A0A103XFF2_CYNCS</name>
<evidence type="ECO:0008006" key="5">
    <source>
        <dbReference type="Google" id="ProtNLM"/>
    </source>
</evidence>
<evidence type="ECO:0000313" key="3">
    <source>
        <dbReference type="EMBL" id="KVH89703.1"/>
    </source>
</evidence>
<feature type="region of interest" description="Disordered" evidence="2">
    <location>
        <begin position="125"/>
        <end position="207"/>
    </location>
</feature>
<dbReference type="InterPro" id="IPR044836">
    <property type="entry name" value="TOL_plant"/>
</dbReference>
<feature type="compositionally biased region" description="Polar residues" evidence="2">
    <location>
        <begin position="366"/>
        <end position="375"/>
    </location>
</feature>
<accession>A0A103XFF2</accession>
<sequence length="643" mass="70330">DESLLCEGLALNDELQRVLDKHEALVSRASAPSQKLRVVAKNEALVSGVSVPSEKLEPKTSQLALVPVDAPFIDTRERRIPGGPSTTSVKVNPMFDLLSGDDFSIPIAENFLAIVPLDETQPATPVSRQNLVSQNSKPQNLAQEQTNSSSPQCQHDSSKQTSFKLNGSLPNYEPMSQNTQGSIPAAGQTYSAPPKFRESQQFPSQQTSFQLNGSIHNKITPRYEPVALYTQVSNPAARQRFSSLPQLEQSQHVPSQQPSFGPNGSVSVILSPQYEPRSQYTQGSSPTAEQTYSSSPHCQHFLTQPPTLNPNGSLAGIVPLHSEPTSPCSQESNPAWNGHTPQQKQPSSPVYGAQTRNGGLPPPPWETQSEDSNQLGGMHYPTPGNDNNQPMGKYMQQQITGGCLPPMSHHLQQHITSGSPPPMSHQIIHPQQHITGGSPSPMSHQAIHPQQHITGGNLPPMSHQAIHPQQHITGNPLSPMSHKATINPAQQQITGGPPLPMNHKAIHPAQQQITGGPPSPMIQQAIHLEQIPQQQFRGQHTMGVIPHYHMAYMYPQQMYGDPYGYGGGYRYSYGYTQPQHAHFLDHRMSWLPVRDDGFLNSTVYVNPSTSNASDVHMPSPNPLNPEDKLFQDLLDVTNKTTGK</sequence>
<dbReference type="PANTHER" id="PTHR45898">
    <property type="entry name" value="TOM1-LIKE PROTEIN"/>
    <property type="match status" value="1"/>
</dbReference>
<dbReference type="EMBL" id="LEKV01005162">
    <property type="protein sequence ID" value="KVH89703.1"/>
    <property type="molecule type" value="Genomic_DNA"/>
</dbReference>
<comment type="similarity">
    <text evidence="1">Belongs to the TOM1 family.</text>
</comment>
<feature type="non-terminal residue" evidence="3">
    <location>
        <position position="643"/>
    </location>
</feature>
<organism evidence="3 4">
    <name type="scientific">Cynara cardunculus var. scolymus</name>
    <name type="common">Globe artichoke</name>
    <name type="synonym">Cynara scolymus</name>
    <dbReference type="NCBI Taxonomy" id="59895"/>
    <lineage>
        <taxon>Eukaryota</taxon>
        <taxon>Viridiplantae</taxon>
        <taxon>Streptophyta</taxon>
        <taxon>Embryophyta</taxon>
        <taxon>Tracheophyta</taxon>
        <taxon>Spermatophyta</taxon>
        <taxon>Magnoliopsida</taxon>
        <taxon>eudicotyledons</taxon>
        <taxon>Gunneridae</taxon>
        <taxon>Pentapetalae</taxon>
        <taxon>asterids</taxon>
        <taxon>campanulids</taxon>
        <taxon>Asterales</taxon>
        <taxon>Asteraceae</taxon>
        <taxon>Carduoideae</taxon>
        <taxon>Cardueae</taxon>
        <taxon>Carduinae</taxon>
        <taxon>Cynara</taxon>
    </lineage>
</organism>
<reference evidence="3 4" key="1">
    <citation type="journal article" date="2016" name="Sci. Rep.">
        <title>The genome sequence of the outbreeding globe artichoke constructed de novo incorporating a phase-aware low-pass sequencing strategy of F1 progeny.</title>
        <authorList>
            <person name="Scaglione D."/>
            <person name="Reyes-Chin-Wo S."/>
            <person name="Acquadro A."/>
            <person name="Froenicke L."/>
            <person name="Portis E."/>
            <person name="Beitel C."/>
            <person name="Tirone M."/>
            <person name="Mauro R."/>
            <person name="Lo Monaco A."/>
            <person name="Mauromicale G."/>
            <person name="Faccioli P."/>
            <person name="Cattivelli L."/>
            <person name="Rieseberg L."/>
            <person name="Michelmore R."/>
            <person name="Lanteri S."/>
        </authorList>
    </citation>
    <scope>NUCLEOTIDE SEQUENCE [LARGE SCALE GENOMIC DNA]</scope>
    <source>
        <strain evidence="3">2C</strain>
    </source>
</reference>
<comment type="caution">
    <text evidence="3">The sequence shown here is derived from an EMBL/GenBank/DDBJ whole genome shotgun (WGS) entry which is preliminary data.</text>
</comment>
<feature type="region of interest" description="Disordered" evidence="2">
    <location>
        <begin position="244"/>
        <end position="384"/>
    </location>
</feature>
<feature type="compositionally biased region" description="Polar residues" evidence="2">
    <location>
        <begin position="244"/>
        <end position="312"/>
    </location>
</feature>
<protein>
    <recommendedName>
        <fullName evidence="5">GAT domain-containing protein</fullName>
    </recommendedName>
</protein>
<dbReference type="Proteomes" id="UP000243975">
    <property type="component" value="Unassembled WGS sequence"/>
</dbReference>
<dbReference type="AlphaFoldDB" id="A0A103XFF2"/>
<dbReference type="PANTHER" id="PTHR45898:SF4">
    <property type="entry name" value="TARGET OF MYB PROTEIN 1"/>
    <property type="match status" value="1"/>
</dbReference>
<gene>
    <name evidence="3" type="ORF">Ccrd_008303</name>
</gene>
<evidence type="ECO:0000256" key="1">
    <source>
        <dbReference type="ARBA" id="ARBA00007708"/>
    </source>
</evidence>
<dbReference type="Gramene" id="KVH89703">
    <property type="protein sequence ID" value="KVH89703"/>
    <property type="gene ID" value="Ccrd_008303"/>
</dbReference>
<keyword evidence="4" id="KW-1185">Reference proteome</keyword>
<dbReference type="GO" id="GO:0035091">
    <property type="term" value="F:phosphatidylinositol binding"/>
    <property type="evidence" value="ECO:0007669"/>
    <property type="project" value="InterPro"/>
</dbReference>
<feature type="compositionally biased region" description="Polar residues" evidence="2">
    <location>
        <begin position="125"/>
        <end position="182"/>
    </location>
</feature>
<evidence type="ECO:0000256" key="2">
    <source>
        <dbReference type="SAM" id="MobiDB-lite"/>
    </source>
</evidence>
<dbReference type="GO" id="GO:0043328">
    <property type="term" value="P:protein transport to vacuole involved in ubiquitin-dependent protein catabolic process via the multivesicular body sorting pathway"/>
    <property type="evidence" value="ECO:0007669"/>
    <property type="project" value="InterPro"/>
</dbReference>